<comment type="caution">
    <text evidence="4">The sequence shown here is derived from an EMBL/GenBank/DDBJ whole genome shotgun (WGS) entry which is preliminary data.</text>
</comment>
<reference evidence="4 5" key="1">
    <citation type="submission" date="2015-12" db="EMBL/GenBank/DDBJ databases">
        <title>Draft genome sequence of Moniliophthora roreri, the causal agent of frosty pod rot of cacao.</title>
        <authorList>
            <person name="Aime M.C."/>
            <person name="Diaz-Valderrama J.R."/>
            <person name="Kijpornyongpan T."/>
            <person name="Phillips-Mora W."/>
        </authorList>
    </citation>
    <scope>NUCLEOTIDE SEQUENCE [LARGE SCALE GENOMIC DNA]</scope>
    <source>
        <strain evidence="4 5">MCA 2952</strain>
    </source>
</reference>
<sequence length="740" mass="82085">MFESQLCFSASSSADEGSFKLLELPAELCKIFESSLEAPEPVRQVCAARFSVQSPDCQEHAFFSFTVKGQSGDDAVLCTRDRTYALRSVALSNTLLVVTPAPYGEVPDVDNALVIHDQINEILELTPIVPKLHKLSTLLKGKEYGQDHEDEDMEADDGTKRVSYAQLREAIQASDAELDSGLKGKRILDINGDLRPIAPSYLSHIIELILNTLVSHSIDSAAASVEKLSSALADNHEIPRTVSTQIMSWFGEIEDGRWKMDAESIVKEAGLSVLRPHQTNPITVRDLTEAWKEMVGDTFASIVSLDLLSGNYLMNGDLDTLTYFPAASLPVDPAPRFADLFLVRSRWKSEDIAPFLSDIAVNSKERDKLLLKYARATTDSTGIWYTSRTQYKQYNTPAQLSQLDDLKLISLGLDDKEFRKLVMSALRKAGYVGRPIPQNTNSSIVGPSQPMTAVETVTTPTNRKRKRNEDENEFLPKGPVDEASQYGSLDFNETVDEEVLQTKSTVVNRAPLMTAWATVVAERMGFQREEALSIASVYTEMNALSKGVSLGIFENGKDKGLDAIKGECTYQTLVVNRSVTGIHRPVYQTQTKQWRALLNGVPAKPSTAFSYISRSLRQTTPHIIGALRLLANSLTTQEINGKAWPLYCEFRPAVNEWGKRSEVKCSTILGLRKATQQEPDPANGNEGTRDVATNIKYEGTWGGPEEPGNKKPRVVKTLEEYEKELDEDKVMTDVILQAEF</sequence>
<dbReference type="eggNOG" id="KOG0798">
    <property type="taxonomic scope" value="Eukaryota"/>
</dbReference>
<dbReference type="AlphaFoldDB" id="A0A0W0FK28"/>
<organism evidence="4 5">
    <name type="scientific">Moniliophthora roreri</name>
    <name type="common">Frosty pod rot fungus</name>
    <name type="synonym">Monilia roreri</name>
    <dbReference type="NCBI Taxonomy" id="221103"/>
    <lineage>
        <taxon>Eukaryota</taxon>
        <taxon>Fungi</taxon>
        <taxon>Dikarya</taxon>
        <taxon>Basidiomycota</taxon>
        <taxon>Agaricomycotina</taxon>
        <taxon>Agaricomycetes</taxon>
        <taxon>Agaricomycetidae</taxon>
        <taxon>Agaricales</taxon>
        <taxon>Marasmiineae</taxon>
        <taxon>Marasmiaceae</taxon>
        <taxon>Moniliophthora</taxon>
    </lineage>
</organism>
<protein>
    <submittedName>
        <fullName evidence="4">Uncharacterized protein</fullName>
    </submittedName>
</protein>
<evidence type="ECO:0000256" key="1">
    <source>
        <dbReference type="ARBA" id="ARBA00007017"/>
    </source>
</evidence>
<feature type="compositionally biased region" description="Polar residues" evidence="3">
    <location>
        <begin position="440"/>
        <end position="461"/>
    </location>
</feature>
<dbReference type="GO" id="GO:0000785">
    <property type="term" value="C:chromatin"/>
    <property type="evidence" value="ECO:0007669"/>
    <property type="project" value="TreeGrafter"/>
</dbReference>
<evidence type="ECO:0000256" key="3">
    <source>
        <dbReference type="SAM" id="MobiDB-lite"/>
    </source>
</evidence>
<dbReference type="GO" id="GO:0000775">
    <property type="term" value="C:chromosome, centromeric region"/>
    <property type="evidence" value="ECO:0007669"/>
    <property type="project" value="TreeGrafter"/>
</dbReference>
<dbReference type="Pfam" id="PF09724">
    <property type="entry name" value="Dcc1"/>
    <property type="match status" value="1"/>
</dbReference>
<comment type="similarity">
    <text evidence="1">Belongs to the DCC1 family.</text>
</comment>
<dbReference type="GO" id="GO:0006260">
    <property type="term" value="P:DNA replication"/>
    <property type="evidence" value="ECO:0007669"/>
    <property type="project" value="UniProtKB-KW"/>
</dbReference>
<accession>A0A0W0FK28</accession>
<evidence type="ECO:0000313" key="5">
    <source>
        <dbReference type="Proteomes" id="UP000054988"/>
    </source>
</evidence>
<dbReference type="Proteomes" id="UP000054988">
    <property type="component" value="Unassembled WGS sequence"/>
</dbReference>
<evidence type="ECO:0000313" key="4">
    <source>
        <dbReference type="EMBL" id="KTB36648.1"/>
    </source>
</evidence>
<gene>
    <name evidence="4" type="ORF">WG66_10859</name>
</gene>
<feature type="region of interest" description="Disordered" evidence="3">
    <location>
        <begin position="440"/>
        <end position="486"/>
    </location>
</feature>
<dbReference type="PANTHER" id="PTHR13395">
    <property type="entry name" value="SISTER CHROMATID COHESION PROTEIN DCC1-RELATED"/>
    <property type="match status" value="1"/>
</dbReference>
<keyword evidence="2" id="KW-0235">DNA replication</keyword>
<dbReference type="GO" id="GO:0031390">
    <property type="term" value="C:Ctf18 RFC-like complex"/>
    <property type="evidence" value="ECO:0007669"/>
    <property type="project" value="InterPro"/>
</dbReference>
<dbReference type="EMBL" id="LATX01001892">
    <property type="protein sequence ID" value="KTB36648.1"/>
    <property type="molecule type" value="Genomic_DNA"/>
</dbReference>
<name>A0A0W0FK28_MONRR</name>
<dbReference type="PANTHER" id="PTHR13395:SF6">
    <property type="entry name" value="SISTER CHROMATID COHESION PROTEIN DCC1"/>
    <property type="match status" value="1"/>
</dbReference>
<proteinExistence type="inferred from homology"/>
<dbReference type="InterPro" id="IPR019128">
    <property type="entry name" value="Dcc1"/>
</dbReference>
<dbReference type="GO" id="GO:0034088">
    <property type="term" value="P:maintenance of mitotic sister chromatid cohesion"/>
    <property type="evidence" value="ECO:0007669"/>
    <property type="project" value="TreeGrafter"/>
</dbReference>
<evidence type="ECO:0000256" key="2">
    <source>
        <dbReference type="ARBA" id="ARBA00022705"/>
    </source>
</evidence>